<reference evidence="4" key="1">
    <citation type="submission" date="2019-11" db="EMBL/GenBank/DDBJ databases">
        <authorList>
            <person name="Feng L."/>
        </authorList>
    </citation>
    <scope>NUCLEOTIDE SEQUENCE</scope>
    <source>
        <strain evidence="4">CbolteaeLFYP116</strain>
    </source>
</reference>
<dbReference type="InterPro" id="IPR050246">
    <property type="entry name" value="Class_II_FBP_aldolase"/>
</dbReference>
<keyword evidence="4" id="KW-0456">Lyase</keyword>
<dbReference type="EMBL" id="CACRTF010000014">
    <property type="protein sequence ID" value="VYT39733.1"/>
    <property type="molecule type" value="Genomic_DNA"/>
</dbReference>
<evidence type="ECO:0000256" key="1">
    <source>
        <dbReference type="PIRSR" id="PIRSR001359-1"/>
    </source>
</evidence>
<accession>A0A6N2WC68</accession>
<feature type="binding site" evidence="3">
    <location>
        <position position="82"/>
    </location>
    <ligand>
        <name>Zn(2+)</name>
        <dbReference type="ChEBI" id="CHEBI:29105"/>
        <label>1</label>
        <note>catalytic</note>
    </ligand>
</feature>
<dbReference type="GO" id="GO:0005829">
    <property type="term" value="C:cytosol"/>
    <property type="evidence" value="ECO:0007669"/>
    <property type="project" value="TreeGrafter"/>
</dbReference>
<dbReference type="PANTHER" id="PTHR30304">
    <property type="entry name" value="D-TAGATOSE-1,6-BISPHOSPHATE ALDOLASE"/>
    <property type="match status" value="1"/>
</dbReference>
<dbReference type="GeneID" id="23116689"/>
<feature type="binding site" evidence="3">
    <location>
        <position position="133"/>
    </location>
    <ligand>
        <name>Zn(2+)</name>
        <dbReference type="ChEBI" id="CHEBI:29105"/>
        <label>2</label>
    </ligand>
</feature>
<proteinExistence type="predicted"/>
<gene>
    <name evidence="4" type="primary">gatY_2</name>
    <name evidence="4" type="ORF">CBLFYP116_03501</name>
</gene>
<evidence type="ECO:0000313" key="4">
    <source>
        <dbReference type="EMBL" id="VYT39733.1"/>
    </source>
</evidence>
<dbReference type="AlphaFoldDB" id="A0A6N2WC68"/>
<protein>
    <submittedName>
        <fullName evidence="4">D-tagatose-1,6-bisphosphate aldolase subunit GatY</fullName>
        <ecNumber evidence="4">4.1.2.40</ecNumber>
    </submittedName>
</protein>
<keyword evidence="3" id="KW-0862">Zinc</keyword>
<sequence length="287" mass="31907">MLVNSKVLLEDAMKHNYAVAGINTTSLTMLRAALEAAEEEGTPVILSHAQLHEPYAPIELMGPLMKAAAEKSTVPCSLHLDHGTTEAYIYKALSLGFTSIMADFARFSFEENVVRTKKIADVCHEIHVTVEGEYGEMPSNVTGQGRALPEGESLEFFFTKPDKAARYVEQTGVDSLVVSFGSVHGIYIEEPKMDYERLGAIREAVSNTPLVMHGGSGLSEEDTRTCIDGGIRKINYYTYMACEPSKKLVQFISSSDKPPYFHEICEYSRELMKEKARYAIKLFQNRG</sequence>
<evidence type="ECO:0000256" key="3">
    <source>
        <dbReference type="PIRSR" id="PIRSR001359-3"/>
    </source>
</evidence>
<dbReference type="GO" id="GO:0008270">
    <property type="term" value="F:zinc ion binding"/>
    <property type="evidence" value="ECO:0007669"/>
    <property type="project" value="InterPro"/>
</dbReference>
<feature type="binding site" evidence="2">
    <location>
        <begin position="214"/>
        <end position="216"/>
    </location>
    <ligand>
        <name>dihydroxyacetone phosphate</name>
        <dbReference type="ChEBI" id="CHEBI:57642"/>
    </ligand>
</feature>
<comment type="cofactor">
    <cofactor evidence="3">
        <name>Zn(2+)</name>
        <dbReference type="ChEBI" id="CHEBI:29105"/>
    </cofactor>
    <text evidence="3">Binds 2 Zn(2+) ions per subunit. One is catalytic and the other provides a structural contribution.</text>
</comment>
<dbReference type="PIRSF" id="PIRSF001359">
    <property type="entry name" value="F_bP_aldolase_II"/>
    <property type="match status" value="1"/>
</dbReference>
<dbReference type="GO" id="GO:0009025">
    <property type="term" value="F:tagatose-bisphosphate aldolase activity"/>
    <property type="evidence" value="ECO:0007669"/>
    <property type="project" value="UniProtKB-EC"/>
</dbReference>
<feature type="binding site" evidence="3">
    <location>
        <position position="213"/>
    </location>
    <ligand>
        <name>Zn(2+)</name>
        <dbReference type="ChEBI" id="CHEBI:29105"/>
        <label>1</label>
        <note>catalytic</note>
    </ligand>
</feature>
<dbReference type="PANTHER" id="PTHR30304:SF0">
    <property type="entry name" value="D-TAGATOSE-1,6-BISPHOSPHATE ALDOLASE SUBUNIT GATY-RELATED"/>
    <property type="match status" value="1"/>
</dbReference>
<dbReference type="InterPro" id="IPR013785">
    <property type="entry name" value="Aldolase_TIM"/>
</dbReference>
<feature type="active site" description="Proton donor" evidence="1">
    <location>
        <position position="81"/>
    </location>
</feature>
<dbReference type="InterPro" id="IPR000771">
    <property type="entry name" value="FBA_II"/>
</dbReference>
<name>A0A6N2WC68_9FIRM</name>
<feature type="binding site" evidence="2">
    <location>
        <position position="185"/>
    </location>
    <ligand>
        <name>dihydroxyacetone phosphate</name>
        <dbReference type="ChEBI" id="CHEBI:57642"/>
    </ligand>
</feature>
<evidence type="ECO:0000256" key="2">
    <source>
        <dbReference type="PIRSR" id="PIRSR001359-2"/>
    </source>
</evidence>
<feature type="binding site" evidence="2">
    <location>
        <begin position="235"/>
        <end position="238"/>
    </location>
    <ligand>
        <name>dihydroxyacetone phosphate</name>
        <dbReference type="ChEBI" id="CHEBI:57642"/>
    </ligand>
</feature>
<keyword evidence="3" id="KW-0479">Metal-binding</keyword>
<feature type="binding site" evidence="3">
    <location>
        <position position="103"/>
    </location>
    <ligand>
        <name>Zn(2+)</name>
        <dbReference type="ChEBI" id="CHEBI:29105"/>
        <label>2</label>
    </ligand>
</feature>
<dbReference type="EC" id="4.1.2.40" evidence="4"/>
<dbReference type="Gene3D" id="3.20.20.70">
    <property type="entry name" value="Aldolase class I"/>
    <property type="match status" value="1"/>
</dbReference>
<organism evidence="4">
    <name type="scientific">Enterocloster bolteae</name>
    <dbReference type="NCBI Taxonomy" id="208479"/>
    <lineage>
        <taxon>Bacteria</taxon>
        <taxon>Bacillati</taxon>
        <taxon>Bacillota</taxon>
        <taxon>Clostridia</taxon>
        <taxon>Lachnospirales</taxon>
        <taxon>Lachnospiraceae</taxon>
        <taxon>Enterocloster</taxon>
    </lineage>
</organism>
<dbReference type="GO" id="GO:0005975">
    <property type="term" value="P:carbohydrate metabolic process"/>
    <property type="evidence" value="ECO:0007669"/>
    <property type="project" value="InterPro"/>
</dbReference>
<dbReference type="Pfam" id="PF01116">
    <property type="entry name" value="F_bP_aldolase"/>
    <property type="match status" value="1"/>
</dbReference>
<dbReference type="SUPFAM" id="SSF51569">
    <property type="entry name" value="Aldolase"/>
    <property type="match status" value="1"/>
</dbReference>
<dbReference type="RefSeq" id="WP_002578163.1">
    <property type="nucleotide sequence ID" value="NZ_BAABZS010000001.1"/>
</dbReference>
<feature type="binding site" evidence="3">
    <location>
        <position position="184"/>
    </location>
    <ligand>
        <name>Zn(2+)</name>
        <dbReference type="ChEBI" id="CHEBI:29105"/>
        <label>1</label>
        <note>catalytic</note>
    </ligand>
</feature>